<evidence type="ECO:0000256" key="1">
    <source>
        <dbReference type="SAM" id="MobiDB-lite"/>
    </source>
</evidence>
<comment type="caution">
    <text evidence="2">The sequence shown here is derived from an EMBL/GenBank/DDBJ whole genome shotgun (WGS) entry which is preliminary data.</text>
</comment>
<proteinExistence type="predicted"/>
<evidence type="ECO:0000313" key="2">
    <source>
        <dbReference type="EMBL" id="KAL2737488.1"/>
    </source>
</evidence>
<reference evidence="2 3" key="1">
    <citation type="journal article" date="2024" name="Ann. Entomol. Soc. Am.">
        <title>Genomic analyses of the southern and eastern yellowjacket wasps (Hymenoptera: Vespidae) reveal evolutionary signatures of social life.</title>
        <authorList>
            <person name="Catto M.A."/>
            <person name="Caine P.B."/>
            <person name="Orr S.E."/>
            <person name="Hunt B.G."/>
            <person name="Goodisman M.A.D."/>
        </authorList>
    </citation>
    <scope>NUCLEOTIDE SEQUENCE [LARGE SCALE GENOMIC DNA]</scope>
    <source>
        <strain evidence="2">232</strain>
        <tissue evidence="2">Head and thorax</tissue>
    </source>
</reference>
<evidence type="ECO:0000313" key="3">
    <source>
        <dbReference type="Proteomes" id="UP001607303"/>
    </source>
</evidence>
<sequence>MASVITNAIVAKFVRRMAPMVTLRQTPYPCTVQVGTRLVYWTSLGAATAAAAATVAAAVAETATTAVVYSIDDNDDDNDDNNNNNNNKNKNNDNESDEDVEREIYVANNERVRERPNDDDDDDDDDNDDGNDDDDDDDDDDDGGGGRIDQEFMCALSKNVCRATCCILRPLVVLCIALKVGRSFSTNAKTSTLVIARPS</sequence>
<accession>A0ABD2BXI9</accession>
<organism evidence="2 3">
    <name type="scientific">Vespula maculifrons</name>
    <name type="common">Eastern yellow jacket</name>
    <name type="synonym">Wasp</name>
    <dbReference type="NCBI Taxonomy" id="7453"/>
    <lineage>
        <taxon>Eukaryota</taxon>
        <taxon>Metazoa</taxon>
        <taxon>Ecdysozoa</taxon>
        <taxon>Arthropoda</taxon>
        <taxon>Hexapoda</taxon>
        <taxon>Insecta</taxon>
        <taxon>Pterygota</taxon>
        <taxon>Neoptera</taxon>
        <taxon>Endopterygota</taxon>
        <taxon>Hymenoptera</taxon>
        <taxon>Apocrita</taxon>
        <taxon>Aculeata</taxon>
        <taxon>Vespoidea</taxon>
        <taxon>Vespidae</taxon>
        <taxon>Vespinae</taxon>
        <taxon>Vespula</taxon>
    </lineage>
</organism>
<keyword evidence="3" id="KW-1185">Reference proteome</keyword>
<feature type="region of interest" description="Disordered" evidence="1">
    <location>
        <begin position="71"/>
        <end position="144"/>
    </location>
</feature>
<feature type="compositionally biased region" description="Acidic residues" evidence="1">
    <location>
        <begin position="117"/>
        <end position="143"/>
    </location>
</feature>
<gene>
    <name evidence="2" type="ORF">V1477_012444</name>
</gene>
<protein>
    <submittedName>
        <fullName evidence="2">Uncharacterized protein</fullName>
    </submittedName>
</protein>
<name>A0ABD2BXI9_VESMC</name>
<dbReference type="EMBL" id="JAYRBN010000065">
    <property type="protein sequence ID" value="KAL2737488.1"/>
    <property type="molecule type" value="Genomic_DNA"/>
</dbReference>
<dbReference type="Proteomes" id="UP001607303">
    <property type="component" value="Unassembled WGS sequence"/>
</dbReference>
<dbReference type="AlphaFoldDB" id="A0ABD2BXI9"/>